<dbReference type="EMBL" id="GGEC01029556">
    <property type="protein sequence ID" value="MBX10040.1"/>
    <property type="molecule type" value="Transcribed_RNA"/>
</dbReference>
<dbReference type="AlphaFoldDB" id="A0A2P2KWD7"/>
<organism evidence="1">
    <name type="scientific">Rhizophora mucronata</name>
    <name type="common">Asiatic mangrove</name>
    <dbReference type="NCBI Taxonomy" id="61149"/>
    <lineage>
        <taxon>Eukaryota</taxon>
        <taxon>Viridiplantae</taxon>
        <taxon>Streptophyta</taxon>
        <taxon>Embryophyta</taxon>
        <taxon>Tracheophyta</taxon>
        <taxon>Spermatophyta</taxon>
        <taxon>Magnoliopsida</taxon>
        <taxon>eudicotyledons</taxon>
        <taxon>Gunneridae</taxon>
        <taxon>Pentapetalae</taxon>
        <taxon>rosids</taxon>
        <taxon>fabids</taxon>
        <taxon>Malpighiales</taxon>
        <taxon>Rhizophoraceae</taxon>
        <taxon>Rhizophora</taxon>
    </lineage>
</organism>
<proteinExistence type="predicted"/>
<sequence length="28" mass="3074">MVSPKPLTCSEYSITICLQCERTLVSGN</sequence>
<reference evidence="1" key="1">
    <citation type="submission" date="2018-02" db="EMBL/GenBank/DDBJ databases">
        <title>Rhizophora mucronata_Transcriptome.</title>
        <authorList>
            <person name="Meera S.P."/>
            <person name="Sreeshan A."/>
            <person name="Augustine A."/>
        </authorList>
    </citation>
    <scope>NUCLEOTIDE SEQUENCE</scope>
    <source>
        <tissue evidence="1">Leaf</tissue>
    </source>
</reference>
<accession>A0A2P2KWD7</accession>
<name>A0A2P2KWD7_RHIMU</name>
<protein>
    <submittedName>
        <fullName evidence="1">1-aminocyclopropane-1-carboxylate oxidase homolog 1-like</fullName>
    </submittedName>
</protein>
<evidence type="ECO:0000313" key="1">
    <source>
        <dbReference type="EMBL" id="MBX10040.1"/>
    </source>
</evidence>